<evidence type="ECO:0000313" key="2">
    <source>
        <dbReference type="EMBL" id="MFD2158111.1"/>
    </source>
</evidence>
<gene>
    <name evidence="2" type="ORF">ACFSW8_04280</name>
</gene>
<keyword evidence="1" id="KW-0732">Signal</keyword>
<organism evidence="2 3">
    <name type="scientific">Rubritalea tangerina</name>
    <dbReference type="NCBI Taxonomy" id="430798"/>
    <lineage>
        <taxon>Bacteria</taxon>
        <taxon>Pseudomonadati</taxon>
        <taxon>Verrucomicrobiota</taxon>
        <taxon>Verrucomicrobiia</taxon>
        <taxon>Verrucomicrobiales</taxon>
        <taxon>Rubritaleaceae</taxon>
        <taxon>Rubritalea</taxon>
    </lineage>
</organism>
<comment type="caution">
    <text evidence="2">The sequence shown here is derived from an EMBL/GenBank/DDBJ whole genome shotgun (WGS) entry which is preliminary data.</text>
</comment>
<feature type="chain" id="PRO_5046322809" description="DUF4440 domain-containing protein" evidence="1">
    <location>
        <begin position="23"/>
        <end position="189"/>
    </location>
</feature>
<accession>A0ABW4Z800</accession>
<sequence>MKAATLSILLLGVVSCATTKHADDNKEHSDLTTTQAEKCKSCGTIHRYSATFDRMDYSLIADFCDAFSLKRQAFWKAPHGPTPACSSNYDSDLCWDYLHEQMPELRRDTYDSFKRRNSPIPTHLGNEDLAAEYGITIVQGSTYAYRLSRAGFSGKQQQALIYSGSGVIHLFQRKDNKWQQIDSCVLWIS</sequence>
<dbReference type="RefSeq" id="WP_377177549.1">
    <property type="nucleotide sequence ID" value="NZ_JBHUJB010000021.1"/>
</dbReference>
<protein>
    <recommendedName>
        <fullName evidence="4">DUF4440 domain-containing protein</fullName>
    </recommendedName>
</protein>
<evidence type="ECO:0000313" key="3">
    <source>
        <dbReference type="Proteomes" id="UP001597389"/>
    </source>
</evidence>
<evidence type="ECO:0000256" key="1">
    <source>
        <dbReference type="SAM" id="SignalP"/>
    </source>
</evidence>
<dbReference type="PROSITE" id="PS51257">
    <property type="entry name" value="PROKAR_LIPOPROTEIN"/>
    <property type="match status" value="1"/>
</dbReference>
<reference evidence="3" key="1">
    <citation type="journal article" date="2019" name="Int. J. Syst. Evol. Microbiol.">
        <title>The Global Catalogue of Microorganisms (GCM) 10K type strain sequencing project: providing services to taxonomists for standard genome sequencing and annotation.</title>
        <authorList>
            <consortium name="The Broad Institute Genomics Platform"/>
            <consortium name="The Broad Institute Genome Sequencing Center for Infectious Disease"/>
            <person name="Wu L."/>
            <person name="Ma J."/>
        </authorList>
    </citation>
    <scope>NUCLEOTIDE SEQUENCE [LARGE SCALE GENOMIC DNA]</scope>
    <source>
        <strain evidence="3">CCUG 57942</strain>
    </source>
</reference>
<evidence type="ECO:0008006" key="4">
    <source>
        <dbReference type="Google" id="ProtNLM"/>
    </source>
</evidence>
<dbReference type="Proteomes" id="UP001597389">
    <property type="component" value="Unassembled WGS sequence"/>
</dbReference>
<keyword evidence="3" id="KW-1185">Reference proteome</keyword>
<feature type="signal peptide" evidence="1">
    <location>
        <begin position="1"/>
        <end position="22"/>
    </location>
</feature>
<dbReference type="EMBL" id="JBHUJB010000021">
    <property type="protein sequence ID" value="MFD2158111.1"/>
    <property type="molecule type" value="Genomic_DNA"/>
</dbReference>
<proteinExistence type="predicted"/>
<name>A0ABW4Z800_9BACT</name>